<dbReference type="EMBL" id="JAMZIH010006775">
    <property type="protein sequence ID" value="KAJ1673589.1"/>
    <property type="molecule type" value="Genomic_DNA"/>
</dbReference>
<comment type="caution">
    <text evidence="1">The sequence shown here is derived from an EMBL/GenBank/DDBJ whole genome shotgun (WGS) entry which is preliminary data.</text>
</comment>
<evidence type="ECO:0000313" key="2">
    <source>
        <dbReference type="Proteomes" id="UP001145114"/>
    </source>
</evidence>
<organism evidence="1 2">
    <name type="scientific">Spiromyces aspiralis</name>
    <dbReference type="NCBI Taxonomy" id="68401"/>
    <lineage>
        <taxon>Eukaryota</taxon>
        <taxon>Fungi</taxon>
        <taxon>Fungi incertae sedis</taxon>
        <taxon>Zoopagomycota</taxon>
        <taxon>Kickxellomycotina</taxon>
        <taxon>Kickxellomycetes</taxon>
        <taxon>Kickxellales</taxon>
        <taxon>Kickxellaceae</taxon>
        <taxon>Spiromyces</taxon>
    </lineage>
</organism>
<proteinExistence type="predicted"/>
<evidence type="ECO:0000313" key="1">
    <source>
        <dbReference type="EMBL" id="KAJ1673589.1"/>
    </source>
</evidence>
<protein>
    <submittedName>
        <fullName evidence="1">Uncharacterized protein</fullName>
    </submittedName>
</protein>
<feature type="non-terminal residue" evidence="1">
    <location>
        <position position="1"/>
    </location>
</feature>
<keyword evidence="2" id="KW-1185">Reference proteome</keyword>
<name>A0ACC1HAL9_9FUNG</name>
<dbReference type="Proteomes" id="UP001145114">
    <property type="component" value="Unassembled WGS sequence"/>
</dbReference>
<accession>A0ACC1HAL9</accession>
<reference evidence="1" key="1">
    <citation type="submission" date="2022-06" db="EMBL/GenBank/DDBJ databases">
        <title>Phylogenomic reconstructions and comparative analyses of Kickxellomycotina fungi.</title>
        <authorList>
            <person name="Reynolds N.K."/>
            <person name="Stajich J.E."/>
            <person name="Barry K."/>
            <person name="Grigoriev I.V."/>
            <person name="Crous P."/>
            <person name="Smith M.E."/>
        </authorList>
    </citation>
    <scope>NUCLEOTIDE SEQUENCE</scope>
    <source>
        <strain evidence="1">RSA 2271</strain>
    </source>
</reference>
<gene>
    <name evidence="1" type="ORF">EV182_004941</name>
</gene>
<sequence>RLHPSASPPSAAASIGDREGPPKESEARTGTNESAGDVPETRSNKRVKIAPPRSDLEPDPVDPNDLYYIKNGEG</sequence>